<sequence length="61" mass="6706">MMFTIITTISVTNAPSTYGNYEYQVKGDDGHLKDDSEIVTDYVDWSPNPIFGGGRAGLIPH</sequence>
<reference evidence="1 2" key="2">
    <citation type="journal article" date="2009" name="PLoS ONE">
        <title>An integrated genetic and cytogenetic map of the cucumber genome.</title>
        <authorList>
            <person name="Ren Y."/>
            <person name="Zhang Z."/>
            <person name="Liu J."/>
            <person name="Staub J.E."/>
            <person name="Han Y."/>
            <person name="Cheng Z."/>
            <person name="Li X."/>
            <person name="Lu J."/>
            <person name="Miao H."/>
            <person name="Kang H."/>
            <person name="Xie B."/>
            <person name="Gu X."/>
            <person name="Wang X."/>
            <person name="Du Y."/>
            <person name="Jin W."/>
            <person name="Huang S."/>
        </authorList>
    </citation>
    <scope>NUCLEOTIDE SEQUENCE [LARGE SCALE GENOMIC DNA]</scope>
    <source>
        <strain evidence="2">cv. 9930</strain>
    </source>
</reference>
<evidence type="ECO:0000313" key="2">
    <source>
        <dbReference type="Proteomes" id="UP000029981"/>
    </source>
</evidence>
<dbReference type="Proteomes" id="UP000029981">
    <property type="component" value="Chromosome 3"/>
</dbReference>
<dbReference type="Gramene" id="KGN55706">
    <property type="protein sequence ID" value="KGN55706"/>
    <property type="gene ID" value="Csa_3G006675"/>
</dbReference>
<reference evidence="1 2" key="4">
    <citation type="journal article" date="2011" name="BMC Genomics">
        <title>RNA-Seq improves annotation of protein-coding genes in the cucumber genome.</title>
        <authorList>
            <person name="Li Z."/>
            <person name="Zhang Z."/>
            <person name="Yan P."/>
            <person name="Huang S."/>
            <person name="Fei Z."/>
            <person name="Lin K."/>
        </authorList>
    </citation>
    <scope>NUCLEOTIDE SEQUENCE [LARGE SCALE GENOMIC DNA]</scope>
    <source>
        <strain evidence="2">cv. 9930</strain>
    </source>
</reference>
<accession>A0A0A0L6C3</accession>
<organism evidence="1 2">
    <name type="scientific">Cucumis sativus</name>
    <name type="common">Cucumber</name>
    <dbReference type="NCBI Taxonomy" id="3659"/>
    <lineage>
        <taxon>Eukaryota</taxon>
        <taxon>Viridiplantae</taxon>
        <taxon>Streptophyta</taxon>
        <taxon>Embryophyta</taxon>
        <taxon>Tracheophyta</taxon>
        <taxon>Spermatophyta</taxon>
        <taxon>Magnoliopsida</taxon>
        <taxon>eudicotyledons</taxon>
        <taxon>Gunneridae</taxon>
        <taxon>Pentapetalae</taxon>
        <taxon>rosids</taxon>
        <taxon>fabids</taxon>
        <taxon>Cucurbitales</taxon>
        <taxon>Cucurbitaceae</taxon>
        <taxon>Benincaseae</taxon>
        <taxon>Cucumis</taxon>
    </lineage>
</organism>
<reference evidence="1 2" key="3">
    <citation type="journal article" date="2010" name="BMC Genomics">
        <title>Transcriptome sequencing and comparative analysis of cucumber flowers with different sex types.</title>
        <authorList>
            <person name="Guo S."/>
            <person name="Zheng Y."/>
            <person name="Joung J.G."/>
            <person name="Liu S."/>
            <person name="Zhang Z."/>
            <person name="Crasta O.R."/>
            <person name="Sobral B.W."/>
            <person name="Xu Y."/>
            <person name="Huang S."/>
            <person name="Fei Z."/>
        </authorList>
    </citation>
    <scope>NUCLEOTIDE SEQUENCE [LARGE SCALE GENOMIC DNA]</scope>
    <source>
        <strain evidence="2">cv. 9930</strain>
    </source>
</reference>
<dbReference type="EMBL" id="CM002924">
    <property type="protein sequence ID" value="KGN55706.1"/>
    <property type="molecule type" value="Genomic_DNA"/>
</dbReference>
<protein>
    <submittedName>
        <fullName evidence="1">Uncharacterized protein</fullName>
    </submittedName>
</protein>
<evidence type="ECO:0000313" key="1">
    <source>
        <dbReference type="EMBL" id="KGN55706.1"/>
    </source>
</evidence>
<reference evidence="1 2" key="1">
    <citation type="journal article" date="2009" name="Nat. Genet.">
        <title>The genome of the cucumber, Cucumis sativus L.</title>
        <authorList>
            <person name="Huang S."/>
            <person name="Li R."/>
            <person name="Zhang Z."/>
            <person name="Li L."/>
            <person name="Gu X."/>
            <person name="Fan W."/>
            <person name="Lucas W.J."/>
            <person name="Wang X."/>
            <person name="Xie B."/>
            <person name="Ni P."/>
            <person name="Ren Y."/>
            <person name="Zhu H."/>
            <person name="Li J."/>
            <person name="Lin K."/>
            <person name="Jin W."/>
            <person name="Fei Z."/>
            <person name="Li G."/>
            <person name="Staub J."/>
            <person name="Kilian A."/>
            <person name="van der Vossen E.A."/>
            <person name="Wu Y."/>
            <person name="Guo J."/>
            <person name="He J."/>
            <person name="Jia Z."/>
            <person name="Ren Y."/>
            <person name="Tian G."/>
            <person name="Lu Y."/>
            <person name="Ruan J."/>
            <person name="Qian W."/>
            <person name="Wang M."/>
            <person name="Huang Q."/>
            <person name="Li B."/>
            <person name="Xuan Z."/>
            <person name="Cao J."/>
            <person name="Asan"/>
            <person name="Wu Z."/>
            <person name="Zhang J."/>
            <person name="Cai Q."/>
            <person name="Bai Y."/>
            <person name="Zhao B."/>
            <person name="Han Y."/>
            <person name="Li Y."/>
            <person name="Li X."/>
            <person name="Wang S."/>
            <person name="Shi Q."/>
            <person name="Liu S."/>
            <person name="Cho W.K."/>
            <person name="Kim J.Y."/>
            <person name="Xu Y."/>
            <person name="Heller-Uszynska K."/>
            <person name="Miao H."/>
            <person name="Cheng Z."/>
            <person name="Zhang S."/>
            <person name="Wu J."/>
            <person name="Yang Y."/>
            <person name="Kang H."/>
            <person name="Li M."/>
            <person name="Liang H."/>
            <person name="Ren X."/>
            <person name="Shi Z."/>
            <person name="Wen M."/>
            <person name="Jian M."/>
            <person name="Yang H."/>
            <person name="Zhang G."/>
            <person name="Yang Z."/>
            <person name="Chen R."/>
            <person name="Liu S."/>
            <person name="Li J."/>
            <person name="Ma L."/>
            <person name="Liu H."/>
            <person name="Zhou Y."/>
            <person name="Zhao J."/>
            <person name="Fang X."/>
            <person name="Li G."/>
            <person name="Fang L."/>
            <person name="Li Y."/>
            <person name="Liu D."/>
            <person name="Zheng H."/>
            <person name="Zhang Y."/>
            <person name="Qin N."/>
            <person name="Li Z."/>
            <person name="Yang G."/>
            <person name="Yang S."/>
            <person name="Bolund L."/>
            <person name="Kristiansen K."/>
            <person name="Zheng H."/>
            <person name="Li S."/>
            <person name="Zhang X."/>
            <person name="Yang H."/>
            <person name="Wang J."/>
            <person name="Sun R."/>
            <person name="Zhang B."/>
            <person name="Jiang S."/>
            <person name="Wang J."/>
            <person name="Du Y."/>
            <person name="Li S."/>
        </authorList>
    </citation>
    <scope>NUCLEOTIDE SEQUENCE [LARGE SCALE GENOMIC DNA]</scope>
    <source>
        <strain evidence="2">cv. 9930</strain>
    </source>
</reference>
<gene>
    <name evidence="1" type="ORF">Csa_3G006675</name>
</gene>
<dbReference type="AlphaFoldDB" id="A0A0A0L6C3"/>
<keyword evidence="2" id="KW-1185">Reference proteome</keyword>
<name>A0A0A0L6C3_CUCSA</name>
<proteinExistence type="predicted"/>